<dbReference type="PANTHER" id="PTHR47572">
    <property type="entry name" value="LIPOPROTEIN-RELATED"/>
    <property type="match status" value="1"/>
</dbReference>
<dbReference type="KEGG" id="senf:GJR95_34275"/>
<organism evidence="3 4">
    <name type="scientific">Spirosoma endbachense</name>
    <dbReference type="NCBI Taxonomy" id="2666025"/>
    <lineage>
        <taxon>Bacteria</taxon>
        <taxon>Pseudomonadati</taxon>
        <taxon>Bacteroidota</taxon>
        <taxon>Cytophagia</taxon>
        <taxon>Cytophagales</taxon>
        <taxon>Cytophagaceae</taxon>
        <taxon>Spirosoma</taxon>
    </lineage>
</organism>
<dbReference type="Gene3D" id="2.60.120.260">
    <property type="entry name" value="Galactose-binding domain-like"/>
    <property type="match status" value="1"/>
</dbReference>
<dbReference type="EMBL" id="CP045997">
    <property type="protein sequence ID" value="QHV99771.1"/>
    <property type="molecule type" value="Genomic_DNA"/>
</dbReference>
<evidence type="ECO:0000313" key="4">
    <source>
        <dbReference type="Proteomes" id="UP000464577"/>
    </source>
</evidence>
<protein>
    <submittedName>
        <fullName evidence="3">SMP-30/gluconolactonase/LRE family protein</fullName>
    </submittedName>
</protein>
<dbReference type="AlphaFoldDB" id="A0A6P1W2X0"/>
<dbReference type="GO" id="GO:0016787">
    <property type="term" value="F:hydrolase activity"/>
    <property type="evidence" value="ECO:0007669"/>
    <property type="project" value="UniProtKB-KW"/>
</dbReference>
<dbReference type="PANTHER" id="PTHR47572:SF4">
    <property type="entry name" value="LACTONASE DRP35"/>
    <property type="match status" value="1"/>
</dbReference>
<dbReference type="Gene3D" id="2.120.10.30">
    <property type="entry name" value="TolB, C-terminal domain"/>
    <property type="match status" value="1"/>
</dbReference>
<dbReference type="InterPro" id="IPR051262">
    <property type="entry name" value="SMP-30/CGR1_Lactonase"/>
</dbReference>
<keyword evidence="4" id="KW-1185">Reference proteome</keyword>
<gene>
    <name evidence="3" type="ORF">GJR95_34275</name>
</gene>
<dbReference type="InterPro" id="IPR013658">
    <property type="entry name" value="SGL"/>
</dbReference>
<proteinExistence type="predicted"/>
<dbReference type="SUPFAM" id="SSF63829">
    <property type="entry name" value="Calcium-dependent phosphotriesterase"/>
    <property type="match status" value="1"/>
</dbReference>
<dbReference type="InterPro" id="IPR008979">
    <property type="entry name" value="Galactose-bd-like_sf"/>
</dbReference>
<name>A0A6P1W2X0_9BACT</name>
<sequence length="548" mass="60454">MKPFLSFAVLILTLVSVRAQEIRELAWGNPITVVDLRTEAGSQLVNANWQSLDAQIKPASFNAPGPSTTDKLLLYPTGKPVSTYTLEPRCGTPAFQQAQWSAVAATDLETRRGNGLLSHVWYRTTITIPATVGTVPVTGSRVLFELVADDYSEVWVNGTLRKSFGARANGVINGYNARQRVWLTDSAKPGETIELAVLVTNGPIADLPNNYVWIRSATLDFYAEKPIPAEWKNLGLLTMVQDELKQVMDPSTRIQKVADGFQFTEGPVWHPDGYLLFSDPNANVIYKHDPAMGNITVYMTKTGYTGFDIGEYHQPGSNGLAIDPAGHLIVCQHGNRRIIRDEIKGPMTILSDGYDSKKLNSPNDLTVKSNGDVYFTDPPYGLPNAFADSRKEQPHSGVYRIRNGKTDLLTTNLGGPNGIAFSPDEKYLYVSNWDIRDIHNTKTLWRFEVKPDGTLTNGKVFFDMNNTDDDEALDGIKVDTKGYIFASAPGGVWIISPEGKYLGKIIGPERPANMAWGDDGKTLYLTAHTGLYKIRTLNGGKLAKPMDY</sequence>
<reference evidence="3 4" key="1">
    <citation type="submission" date="2019-11" db="EMBL/GenBank/DDBJ databases">
        <title>Spirosoma endbachense sp. nov., isolated from a natural salt meadow.</title>
        <authorList>
            <person name="Rojas J."/>
            <person name="Ambika Manirajan B."/>
            <person name="Ratering S."/>
            <person name="Suarez C."/>
            <person name="Geissler-Plaum R."/>
            <person name="Schnell S."/>
        </authorList>
    </citation>
    <scope>NUCLEOTIDE SEQUENCE [LARGE SCALE GENOMIC DNA]</scope>
    <source>
        <strain evidence="3 4">I-24</strain>
    </source>
</reference>
<evidence type="ECO:0000256" key="1">
    <source>
        <dbReference type="ARBA" id="ARBA00022801"/>
    </source>
</evidence>
<dbReference type="Proteomes" id="UP000464577">
    <property type="component" value="Chromosome"/>
</dbReference>
<accession>A0A6P1W2X0</accession>
<dbReference type="Pfam" id="PF08450">
    <property type="entry name" value="SGL"/>
    <property type="match status" value="1"/>
</dbReference>
<dbReference type="RefSeq" id="WP_162390163.1">
    <property type="nucleotide sequence ID" value="NZ_CP045997.1"/>
</dbReference>
<evidence type="ECO:0000259" key="2">
    <source>
        <dbReference type="Pfam" id="PF08450"/>
    </source>
</evidence>
<dbReference type="SUPFAM" id="SSF49785">
    <property type="entry name" value="Galactose-binding domain-like"/>
    <property type="match status" value="1"/>
</dbReference>
<evidence type="ECO:0000313" key="3">
    <source>
        <dbReference type="EMBL" id="QHV99771.1"/>
    </source>
</evidence>
<keyword evidence="1" id="KW-0378">Hydrolase</keyword>
<dbReference type="InterPro" id="IPR011042">
    <property type="entry name" value="6-blade_b-propeller_TolB-like"/>
</dbReference>
<feature type="domain" description="SMP-30/Gluconolactonase/LRE-like region" evidence="2">
    <location>
        <begin position="263"/>
        <end position="528"/>
    </location>
</feature>